<keyword evidence="2" id="KW-1185">Reference proteome</keyword>
<evidence type="ECO:0000313" key="2">
    <source>
        <dbReference type="Proteomes" id="UP000324222"/>
    </source>
</evidence>
<evidence type="ECO:0000313" key="1">
    <source>
        <dbReference type="EMBL" id="MPC80827.1"/>
    </source>
</evidence>
<dbReference type="EMBL" id="VSRR010055102">
    <property type="protein sequence ID" value="MPC80827.1"/>
    <property type="molecule type" value="Genomic_DNA"/>
</dbReference>
<dbReference type="Proteomes" id="UP000324222">
    <property type="component" value="Unassembled WGS sequence"/>
</dbReference>
<proteinExistence type="predicted"/>
<name>A0A5B7IH07_PORTR</name>
<reference evidence="1 2" key="1">
    <citation type="submission" date="2019-05" db="EMBL/GenBank/DDBJ databases">
        <title>Another draft genome of Portunus trituberculatus and its Hox gene families provides insights of decapod evolution.</title>
        <authorList>
            <person name="Jeong J.-H."/>
            <person name="Song I."/>
            <person name="Kim S."/>
            <person name="Choi T."/>
            <person name="Kim D."/>
            <person name="Ryu S."/>
            <person name="Kim W."/>
        </authorList>
    </citation>
    <scope>NUCLEOTIDE SEQUENCE [LARGE SCALE GENOMIC DNA]</scope>
    <source>
        <tissue evidence="1">Muscle</tissue>
    </source>
</reference>
<organism evidence="1 2">
    <name type="scientific">Portunus trituberculatus</name>
    <name type="common">Swimming crab</name>
    <name type="synonym">Neptunus trituberculatus</name>
    <dbReference type="NCBI Taxonomy" id="210409"/>
    <lineage>
        <taxon>Eukaryota</taxon>
        <taxon>Metazoa</taxon>
        <taxon>Ecdysozoa</taxon>
        <taxon>Arthropoda</taxon>
        <taxon>Crustacea</taxon>
        <taxon>Multicrustacea</taxon>
        <taxon>Malacostraca</taxon>
        <taxon>Eumalacostraca</taxon>
        <taxon>Eucarida</taxon>
        <taxon>Decapoda</taxon>
        <taxon>Pleocyemata</taxon>
        <taxon>Brachyura</taxon>
        <taxon>Eubrachyura</taxon>
        <taxon>Portunoidea</taxon>
        <taxon>Portunidae</taxon>
        <taxon>Portuninae</taxon>
        <taxon>Portunus</taxon>
    </lineage>
</organism>
<gene>
    <name evidence="1" type="ORF">E2C01_075420</name>
</gene>
<dbReference type="PROSITE" id="PS51257">
    <property type="entry name" value="PROKAR_LIPOPROTEIN"/>
    <property type="match status" value="1"/>
</dbReference>
<protein>
    <submittedName>
        <fullName evidence="1">Uncharacterized protein</fullName>
    </submittedName>
</protein>
<sequence length="86" mass="9443">MEPLRASTITYVVVPSPHACPPVAAACWCRAVKLPLIFLTEPPPDNNSFFPALFPRQTCPPRYQHLPHLSYTLSSGLPLLPPLPSP</sequence>
<comment type="caution">
    <text evidence="1">The sequence shown here is derived from an EMBL/GenBank/DDBJ whole genome shotgun (WGS) entry which is preliminary data.</text>
</comment>
<dbReference type="AlphaFoldDB" id="A0A5B7IH07"/>
<accession>A0A5B7IH07</accession>